<evidence type="ECO:0000313" key="2">
    <source>
        <dbReference type="Proteomes" id="UP001152523"/>
    </source>
</evidence>
<sequence>MVMACEMVMDLGYDGLEVEVDAVTSIPWFSDDSNEQVSQRFQTFKRRAKDKGLIFEHTLREGNFTAHMLAEPGIIKTHFTTLRQLPTRVKQCYYADLFGWPHFRI</sequence>
<comment type="caution">
    <text evidence="1">The sequence shown here is derived from an EMBL/GenBank/DDBJ whole genome shotgun (WGS) entry which is preliminary data.</text>
</comment>
<reference evidence="1" key="1">
    <citation type="submission" date="2022-07" db="EMBL/GenBank/DDBJ databases">
        <authorList>
            <person name="Macas J."/>
            <person name="Novak P."/>
            <person name="Neumann P."/>
        </authorList>
    </citation>
    <scope>NUCLEOTIDE SEQUENCE</scope>
</reference>
<keyword evidence="2" id="KW-1185">Reference proteome</keyword>
<evidence type="ECO:0000313" key="1">
    <source>
        <dbReference type="EMBL" id="CAH9102630.1"/>
    </source>
</evidence>
<dbReference type="EMBL" id="CAMAPF010000117">
    <property type="protein sequence ID" value="CAH9102630.1"/>
    <property type="molecule type" value="Genomic_DNA"/>
</dbReference>
<name>A0AAV0DNH8_9ASTE</name>
<dbReference type="AlphaFoldDB" id="A0AAV0DNH8"/>
<gene>
    <name evidence="1" type="ORF">CEPIT_LOCUS16062</name>
</gene>
<proteinExistence type="predicted"/>
<dbReference type="Proteomes" id="UP001152523">
    <property type="component" value="Unassembled WGS sequence"/>
</dbReference>
<organism evidence="1 2">
    <name type="scientific">Cuscuta epithymum</name>
    <dbReference type="NCBI Taxonomy" id="186058"/>
    <lineage>
        <taxon>Eukaryota</taxon>
        <taxon>Viridiplantae</taxon>
        <taxon>Streptophyta</taxon>
        <taxon>Embryophyta</taxon>
        <taxon>Tracheophyta</taxon>
        <taxon>Spermatophyta</taxon>
        <taxon>Magnoliopsida</taxon>
        <taxon>eudicotyledons</taxon>
        <taxon>Gunneridae</taxon>
        <taxon>Pentapetalae</taxon>
        <taxon>asterids</taxon>
        <taxon>lamiids</taxon>
        <taxon>Solanales</taxon>
        <taxon>Convolvulaceae</taxon>
        <taxon>Cuscuteae</taxon>
        <taxon>Cuscuta</taxon>
        <taxon>Cuscuta subgen. Cuscuta</taxon>
    </lineage>
</organism>
<protein>
    <recommendedName>
        <fullName evidence="3">RNase H type-1 domain-containing protein</fullName>
    </recommendedName>
</protein>
<evidence type="ECO:0008006" key="3">
    <source>
        <dbReference type="Google" id="ProtNLM"/>
    </source>
</evidence>
<accession>A0AAV0DNH8</accession>